<reference evidence="2 3" key="1">
    <citation type="submission" date="2019-03" db="EMBL/GenBank/DDBJ databases">
        <title>First draft genome of Liparis tanakae, snailfish: a comprehensive survey of snailfish specific genes.</title>
        <authorList>
            <person name="Kim W."/>
            <person name="Song I."/>
            <person name="Jeong J.-H."/>
            <person name="Kim D."/>
            <person name="Kim S."/>
            <person name="Ryu S."/>
            <person name="Song J.Y."/>
            <person name="Lee S.K."/>
        </authorList>
    </citation>
    <scope>NUCLEOTIDE SEQUENCE [LARGE SCALE GENOMIC DNA]</scope>
    <source>
        <tissue evidence="2">Muscle</tissue>
    </source>
</reference>
<sequence length="106" mass="11437">MPQETRHQGLQDPVSHGVKSALPLYYSGDLIGSTEDRPALTGGAAVDFDKALISLSLRMQESRKLYALAFRLPAPQGMELAGGTPSGSHQQIKQIKQTDADYPWAG</sequence>
<dbReference type="AlphaFoldDB" id="A0A4Z2I9A2"/>
<dbReference type="Proteomes" id="UP000314294">
    <property type="component" value="Unassembled WGS sequence"/>
</dbReference>
<organism evidence="2 3">
    <name type="scientific">Liparis tanakae</name>
    <name type="common">Tanaka's snailfish</name>
    <dbReference type="NCBI Taxonomy" id="230148"/>
    <lineage>
        <taxon>Eukaryota</taxon>
        <taxon>Metazoa</taxon>
        <taxon>Chordata</taxon>
        <taxon>Craniata</taxon>
        <taxon>Vertebrata</taxon>
        <taxon>Euteleostomi</taxon>
        <taxon>Actinopterygii</taxon>
        <taxon>Neopterygii</taxon>
        <taxon>Teleostei</taxon>
        <taxon>Neoteleostei</taxon>
        <taxon>Acanthomorphata</taxon>
        <taxon>Eupercaria</taxon>
        <taxon>Perciformes</taxon>
        <taxon>Cottioidei</taxon>
        <taxon>Cottales</taxon>
        <taxon>Liparidae</taxon>
        <taxon>Liparis</taxon>
    </lineage>
</organism>
<feature type="compositionally biased region" description="Polar residues" evidence="1">
    <location>
        <begin position="86"/>
        <end position="97"/>
    </location>
</feature>
<evidence type="ECO:0000256" key="1">
    <source>
        <dbReference type="SAM" id="MobiDB-lite"/>
    </source>
</evidence>
<evidence type="ECO:0000313" key="3">
    <source>
        <dbReference type="Proteomes" id="UP000314294"/>
    </source>
</evidence>
<feature type="region of interest" description="Disordered" evidence="1">
    <location>
        <begin position="81"/>
        <end position="106"/>
    </location>
</feature>
<name>A0A4Z2I9A2_9TELE</name>
<gene>
    <name evidence="2" type="ORF">EYF80_015328</name>
</gene>
<keyword evidence="3" id="KW-1185">Reference proteome</keyword>
<protein>
    <submittedName>
        <fullName evidence="2">Uncharacterized protein</fullName>
    </submittedName>
</protein>
<accession>A0A4Z2I9A2</accession>
<comment type="caution">
    <text evidence="2">The sequence shown here is derived from an EMBL/GenBank/DDBJ whole genome shotgun (WGS) entry which is preliminary data.</text>
</comment>
<dbReference type="EMBL" id="SRLO01000113">
    <property type="protein sequence ID" value="TNN74548.1"/>
    <property type="molecule type" value="Genomic_DNA"/>
</dbReference>
<evidence type="ECO:0000313" key="2">
    <source>
        <dbReference type="EMBL" id="TNN74548.1"/>
    </source>
</evidence>
<proteinExistence type="predicted"/>